<dbReference type="GO" id="GO:0006355">
    <property type="term" value="P:regulation of DNA-templated transcription"/>
    <property type="evidence" value="ECO:0007669"/>
    <property type="project" value="InterPro"/>
</dbReference>
<evidence type="ECO:0000313" key="3">
    <source>
        <dbReference type="Proteomes" id="UP000028501"/>
    </source>
</evidence>
<evidence type="ECO:0000313" key="2">
    <source>
        <dbReference type="EMBL" id="AIG97875.1"/>
    </source>
</evidence>
<dbReference type="Pfam" id="PF13412">
    <property type="entry name" value="HTH_24"/>
    <property type="match status" value="1"/>
</dbReference>
<dbReference type="Gene3D" id="1.10.10.10">
    <property type="entry name" value="Winged helix-like DNA-binding domain superfamily/Winged helix DNA-binding domain"/>
    <property type="match status" value="1"/>
</dbReference>
<protein>
    <submittedName>
        <fullName evidence="2">Putative transcriptional regulator</fullName>
    </submittedName>
</protein>
<name>A0A075WBS5_ARCFL</name>
<dbReference type="PANTHER" id="PTHR43704:SF2">
    <property type="entry name" value="HTH CRP-TYPE DOMAIN-CONTAINING PROTEIN"/>
    <property type="match status" value="1"/>
</dbReference>
<dbReference type="EMBL" id="CP006577">
    <property type="protein sequence ID" value="AIG97875.1"/>
    <property type="molecule type" value="Genomic_DNA"/>
</dbReference>
<reference evidence="2 3" key="1">
    <citation type="submission" date="2013-07" db="EMBL/GenBank/DDBJ databases">
        <title>Genome of Archaeoglobus fulgidus.</title>
        <authorList>
            <person name="Fiebig A."/>
            <person name="Birkeland N.-K."/>
        </authorList>
    </citation>
    <scope>NUCLEOTIDE SEQUENCE [LARGE SCALE GENOMIC DNA]</scope>
    <source>
        <strain evidence="2 3">DSM 8774</strain>
    </source>
</reference>
<dbReference type="PIRSF" id="PIRSF004955">
    <property type="entry name" value="HTH_arch"/>
    <property type="match status" value="1"/>
</dbReference>
<gene>
    <name evidence="2" type="ORF">AFULGI_00010920</name>
</gene>
<dbReference type="GeneID" id="24794603"/>
<dbReference type="InterPro" id="IPR012015">
    <property type="entry name" value="UCP_HTH_arc"/>
</dbReference>
<feature type="domain" description="HTH crp-type" evidence="1">
    <location>
        <begin position="17"/>
        <end position="66"/>
    </location>
</feature>
<proteinExistence type="predicted"/>
<dbReference type="GO" id="GO:0003677">
    <property type="term" value="F:DNA binding"/>
    <property type="evidence" value="ECO:0007669"/>
    <property type="project" value="InterPro"/>
</dbReference>
<dbReference type="KEGG" id="afg:AFULGI_00010920"/>
<dbReference type="InterPro" id="IPR012318">
    <property type="entry name" value="HTH_CRP"/>
</dbReference>
<dbReference type="SUPFAM" id="SSF46785">
    <property type="entry name" value="Winged helix' DNA-binding domain"/>
    <property type="match status" value="1"/>
</dbReference>
<dbReference type="RefSeq" id="WP_010878498.1">
    <property type="nucleotide sequence ID" value="NZ_CP006577.1"/>
</dbReference>
<dbReference type="InterPro" id="IPR057161">
    <property type="entry name" value="DUF7839"/>
</dbReference>
<dbReference type="PANTHER" id="PTHR43704">
    <property type="entry name" value="BSR5907 PROTEIN"/>
    <property type="match status" value="1"/>
</dbReference>
<dbReference type="InterPro" id="IPR036388">
    <property type="entry name" value="WH-like_DNA-bd_sf"/>
</dbReference>
<dbReference type="InterPro" id="IPR036390">
    <property type="entry name" value="WH_DNA-bd_sf"/>
</dbReference>
<dbReference type="Proteomes" id="UP000028501">
    <property type="component" value="Chromosome"/>
</dbReference>
<dbReference type="HOGENOM" id="CLU_090237_0_0_2"/>
<accession>A0A075WBS5</accession>
<organism evidence="2 3">
    <name type="scientific">Archaeoglobus fulgidus DSM 8774</name>
    <dbReference type="NCBI Taxonomy" id="1344584"/>
    <lineage>
        <taxon>Archaea</taxon>
        <taxon>Methanobacteriati</taxon>
        <taxon>Methanobacteriota</taxon>
        <taxon>Archaeoglobi</taxon>
        <taxon>Archaeoglobales</taxon>
        <taxon>Archaeoglobaceae</taxon>
        <taxon>Archaeoglobus</taxon>
    </lineage>
</organism>
<sequence>MNVLLSRKDTIRFLILSELMVNPECNQRDIAKKLGLTPQAISEHFKEMVSEGFINVVHKGYYEVTRKGEEWMSRNLIDLHLFSEELLKKIYSKTVVAIAKGRIAENDSVRYWFGDGYIFAERSAKGNGVALTSAEDGEDVLIKPTGSFEPPEKGEIIIVKVPGVAEGGSRKVDLDSFRELVKSRPTSIVVAIGIEALVTCRKIRVEPIFFGAKEVCIEAAHHGSGVIVACTESMLNDLLRSLIDEGLEFEIKEFVKAT</sequence>
<dbReference type="AlphaFoldDB" id="A0A075WBS5"/>
<dbReference type="SMR" id="A0A075WBS5"/>
<dbReference type="CDD" id="cd00092">
    <property type="entry name" value="HTH_CRP"/>
    <property type="match status" value="1"/>
</dbReference>
<dbReference type="SMART" id="SM00419">
    <property type="entry name" value="HTH_CRP"/>
    <property type="match status" value="1"/>
</dbReference>
<evidence type="ECO:0000259" key="1">
    <source>
        <dbReference type="SMART" id="SM00419"/>
    </source>
</evidence>
<dbReference type="Pfam" id="PF25211">
    <property type="entry name" value="DUF7839"/>
    <property type="match status" value="1"/>
</dbReference>